<reference evidence="1" key="1">
    <citation type="submission" date="2015-03" db="EMBL/GenBank/DDBJ databases">
        <title>Wuchereria bancrofti Genome Sequencing Papua New Guinea Strain.</title>
        <authorList>
            <person name="Small S.T."/>
            <person name="Serre D."/>
            <person name="Zimmerman P.A."/>
        </authorList>
    </citation>
    <scope>NUCLEOTIDE SEQUENCE [LARGE SCALE GENOMIC DNA]</scope>
    <source>
        <strain evidence="1">pt0022</strain>
    </source>
</reference>
<dbReference type="AlphaFoldDB" id="A0AAF5Q035"/>
<evidence type="ECO:0000313" key="1">
    <source>
        <dbReference type="Proteomes" id="UP000093561"/>
    </source>
</evidence>
<evidence type="ECO:0000313" key="2">
    <source>
        <dbReference type="WBParaSite" id="mrna-Wban_08119"/>
    </source>
</evidence>
<name>A0AAF5Q035_WUCBA</name>
<dbReference type="Proteomes" id="UP000093561">
    <property type="component" value="Unassembled WGS sequence"/>
</dbReference>
<proteinExistence type="predicted"/>
<accession>A0AAF5Q035</accession>
<dbReference type="WBParaSite" id="mrna-Wban_08119">
    <property type="protein sequence ID" value="mrna-Wban_08119"/>
    <property type="gene ID" value="Wban_08119"/>
</dbReference>
<reference evidence="2" key="3">
    <citation type="submission" date="2024-02" db="UniProtKB">
        <authorList>
            <consortium name="WormBaseParasite"/>
        </authorList>
    </citation>
    <scope>IDENTIFICATION</scope>
    <source>
        <strain evidence="2">pt0022</strain>
    </source>
</reference>
<protein>
    <submittedName>
        <fullName evidence="2">Uncharacterized protein</fullName>
    </submittedName>
</protein>
<sequence>MTVVPTAYPHYYYYYYCTTAKPLAKLSSYTNIANMESHEPNTAINLPGPSNVNYNTWSRDIRNISTADTCSQPPEYHQIVPTLRSNIEQMRKCISIDLLSASQREANFLRMIDRKASILYEQSVIENAVRRYECFWLPMQLESLANGFAVVQ</sequence>
<reference evidence="1" key="2">
    <citation type="journal article" date="2016" name="Mol. Ecol.">
        <title>Population genomics of the filarial nematode parasite Wuchereria bancrofti from mosquitoes.</title>
        <authorList>
            <person name="Small S.T."/>
            <person name="Reimer L.J."/>
            <person name="Tisch D.J."/>
            <person name="King C.L."/>
            <person name="Christensen B.M."/>
            <person name="Siba P.M."/>
            <person name="Kazura J.W."/>
            <person name="Serre D."/>
            <person name="Zimmerman P.A."/>
        </authorList>
    </citation>
    <scope>NUCLEOTIDE SEQUENCE</scope>
    <source>
        <strain evidence="1">pt0022</strain>
    </source>
</reference>
<organism evidence="1 2">
    <name type="scientific">Wuchereria bancrofti</name>
    <dbReference type="NCBI Taxonomy" id="6293"/>
    <lineage>
        <taxon>Eukaryota</taxon>
        <taxon>Metazoa</taxon>
        <taxon>Ecdysozoa</taxon>
        <taxon>Nematoda</taxon>
        <taxon>Chromadorea</taxon>
        <taxon>Rhabditida</taxon>
        <taxon>Spirurina</taxon>
        <taxon>Spiruromorpha</taxon>
        <taxon>Filarioidea</taxon>
        <taxon>Onchocercidae</taxon>
        <taxon>Wuchereria</taxon>
    </lineage>
</organism>